<evidence type="ECO:0000256" key="8">
    <source>
        <dbReference type="PIRNR" id="PIRNR005096"/>
    </source>
</evidence>
<dbReference type="InterPro" id="IPR018052">
    <property type="entry name" value="Ald1_epimerase_CS"/>
</dbReference>
<dbReference type="InterPro" id="IPR015443">
    <property type="entry name" value="Aldose_1-epimerase"/>
</dbReference>
<evidence type="ECO:0000256" key="6">
    <source>
        <dbReference type="ARBA" id="ARBA00023235"/>
    </source>
</evidence>
<organism evidence="12 13">
    <name type="scientific">Cognaticolwellia beringensis</name>
    <dbReference type="NCBI Taxonomy" id="1967665"/>
    <lineage>
        <taxon>Bacteria</taxon>
        <taxon>Pseudomonadati</taxon>
        <taxon>Pseudomonadota</taxon>
        <taxon>Gammaproteobacteria</taxon>
        <taxon>Alteromonadales</taxon>
        <taxon>Colwelliaceae</taxon>
        <taxon>Cognaticolwellia</taxon>
    </lineage>
</organism>
<dbReference type="SUPFAM" id="SSF74650">
    <property type="entry name" value="Galactose mutarotase-like"/>
    <property type="match status" value="1"/>
</dbReference>
<dbReference type="NCBIfam" id="NF008277">
    <property type="entry name" value="PRK11055.1"/>
    <property type="match status" value="1"/>
</dbReference>
<comment type="similarity">
    <text evidence="3 8">Belongs to the aldose epimerase family.</text>
</comment>
<accession>A0A222GAY1</accession>
<dbReference type="EMBL" id="CP020465">
    <property type="protein sequence ID" value="ASP48852.1"/>
    <property type="molecule type" value="Genomic_DNA"/>
</dbReference>
<evidence type="ECO:0000313" key="13">
    <source>
        <dbReference type="Proteomes" id="UP000202259"/>
    </source>
</evidence>
<sequence>MTQIESVILSNNKGMSVTLCNLGARVSSIKLNIDGSATEMIVGHAKVDDYKHDSFYLGATCGRVCNRISNAKFTLNGSSYNLSQNDGDNCLHGGSDNFANRLWTIDKNTQDKQHVTLSLESCDGDQGFPGNLQINVEFELTEENQLIIQYRGVTDAPTPVNITNHSYFNLGETSCEALLLTINASNYLQSSASNTPTGKILSVLNSNFDFRNESCIGEKQQKQRAKAINSFQGFDHCMVLDKPSLQQACAVLTSKSKKVTMSLFTDQPALQLYTGSYLSNEFKAYQGVCLEAQGFPDAVNVDHFPSTILSSGESYHKTIIYQFALL</sequence>
<dbReference type="InterPro" id="IPR047215">
    <property type="entry name" value="Galactose_mutarotase-like"/>
</dbReference>
<keyword evidence="6 8" id="KW-0413">Isomerase</keyword>
<evidence type="ECO:0000256" key="10">
    <source>
        <dbReference type="PIRSR" id="PIRSR005096-2"/>
    </source>
</evidence>
<name>A0A222GAY1_9GAMM</name>
<dbReference type="KEGG" id="cber:B5D82_14400"/>
<comment type="catalytic activity">
    <reaction evidence="1 8">
        <text>alpha-D-glucose = beta-D-glucose</text>
        <dbReference type="Rhea" id="RHEA:10264"/>
        <dbReference type="ChEBI" id="CHEBI:15903"/>
        <dbReference type="ChEBI" id="CHEBI:17925"/>
        <dbReference type="EC" id="5.1.3.3"/>
    </reaction>
</comment>
<evidence type="ECO:0000256" key="11">
    <source>
        <dbReference type="PIRSR" id="PIRSR005096-3"/>
    </source>
</evidence>
<dbReference type="OrthoDB" id="9779408at2"/>
<evidence type="ECO:0000256" key="9">
    <source>
        <dbReference type="PIRSR" id="PIRSR005096-1"/>
    </source>
</evidence>
<feature type="active site" description="Proton donor" evidence="9">
    <location>
        <position position="165"/>
    </location>
</feature>
<evidence type="ECO:0000256" key="1">
    <source>
        <dbReference type="ARBA" id="ARBA00001614"/>
    </source>
</evidence>
<dbReference type="PROSITE" id="PS00545">
    <property type="entry name" value="ALDOSE_1_EPIMERASE"/>
    <property type="match status" value="1"/>
</dbReference>
<dbReference type="CDD" id="cd09019">
    <property type="entry name" value="galactose_mutarotase_like"/>
    <property type="match status" value="1"/>
</dbReference>
<dbReference type="Pfam" id="PF01263">
    <property type="entry name" value="Aldose_epim"/>
    <property type="match status" value="1"/>
</dbReference>
<dbReference type="Gene3D" id="2.70.98.10">
    <property type="match status" value="1"/>
</dbReference>
<evidence type="ECO:0000313" key="12">
    <source>
        <dbReference type="EMBL" id="ASP48852.1"/>
    </source>
</evidence>
<protein>
    <recommendedName>
        <fullName evidence="5 8">Aldose 1-epimerase</fullName>
        <ecNumber evidence="4 8">5.1.3.3</ecNumber>
    </recommendedName>
</protein>
<evidence type="ECO:0000256" key="3">
    <source>
        <dbReference type="ARBA" id="ARBA00006206"/>
    </source>
</evidence>
<dbReference type="Proteomes" id="UP000202259">
    <property type="component" value="Chromosome"/>
</dbReference>
<dbReference type="UniPathway" id="UPA00242"/>
<dbReference type="EC" id="5.1.3.3" evidence="4 8"/>
<evidence type="ECO:0000256" key="7">
    <source>
        <dbReference type="ARBA" id="ARBA00023277"/>
    </source>
</evidence>
<dbReference type="PANTHER" id="PTHR10091">
    <property type="entry name" value="ALDOSE-1-EPIMERASE"/>
    <property type="match status" value="1"/>
</dbReference>
<feature type="binding site" evidence="11">
    <location>
        <begin position="66"/>
        <end position="67"/>
    </location>
    <ligand>
        <name>beta-D-galactose</name>
        <dbReference type="ChEBI" id="CHEBI:27667"/>
    </ligand>
</feature>
<dbReference type="RefSeq" id="WP_081152480.1">
    <property type="nucleotide sequence ID" value="NZ_CP020465.1"/>
</dbReference>
<dbReference type="GO" id="GO:0033499">
    <property type="term" value="P:galactose catabolic process via UDP-galactose, Leloir pathway"/>
    <property type="evidence" value="ECO:0007669"/>
    <property type="project" value="TreeGrafter"/>
</dbReference>
<dbReference type="PANTHER" id="PTHR10091:SF0">
    <property type="entry name" value="GALACTOSE MUTAROTASE"/>
    <property type="match status" value="1"/>
</dbReference>
<dbReference type="InterPro" id="IPR014718">
    <property type="entry name" value="GH-type_carb-bd"/>
</dbReference>
<feature type="binding site" evidence="10">
    <location>
        <position position="235"/>
    </location>
    <ligand>
        <name>beta-D-galactose</name>
        <dbReference type="ChEBI" id="CHEBI:27667"/>
    </ligand>
</feature>
<feature type="active site" description="Proton acceptor" evidence="9">
    <location>
        <position position="291"/>
    </location>
</feature>
<dbReference type="GO" id="GO:0006006">
    <property type="term" value="P:glucose metabolic process"/>
    <property type="evidence" value="ECO:0007669"/>
    <property type="project" value="TreeGrafter"/>
</dbReference>
<evidence type="ECO:0000256" key="2">
    <source>
        <dbReference type="ARBA" id="ARBA00005028"/>
    </source>
</evidence>
<gene>
    <name evidence="12" type="ORF">B5D82_14400</name>
</gene>
<feature type="binding site" evidence="11">
    <location>
        <begin position="165"/>
        <end position="167"/>
    </location>
    <ligand>
        <name>beta-D-galactose</name>
        <dbReference type="ChEBI" id="CHEBI:27667"/>
    </ligand>
</feature>
<dbReference type="GO" id="GO:0004034">
    <property type="term" value="F:aldose 1-epimerase activity"/>
    <property type="evidence" value="ECO:0007669"/>
    <property type="project" value="UniProtKB-EC"/>
</dbReference>
<keyword evidence="7 8" id="KW-0119">Carbohydrate metabolism</keyword>
<dbReference type="GO" id="GO:0030246">
    <property type="term" value="F:carbohydrate binding"/>
    <property type="evidence" value="ECO:0007669"/>
    <property type="project" value="InterPro"/>
</dbReference>
<dbReference type="InterPro" id="IPR011013">
    <property type="entry name" value="Gal_mutarotase_sf_dom"/>
</dbReference>
<comment type="pathway">
    <text evidence="2 8">Carbohydrate metabolism; hexose metabolism.</text>
</comment>
<dbReference type="GO" id="GO:0005737">
    <property type="term" value="C:cytoplasm"/>
    <property type="evidence" value="ECO:0007669"/>
    <property type="project" value="TreeGrafter"/>
</dbReference>
<dbReference type="InterPro" id="IPR008183">
    <property type="entry name" value="Aldose_1/G6P_1-epimerase"/>
</dbReference>
<reference evidence="12 13" key="1">
    <citation type="submission" date="2017-08" db="EMBL/GenBank/DDBJ databases">
        <title>Complete genome of Colwellia sp. NB097-1, a psychrophile bacterium ioslated from Bering Sea.</title>
        <authorList>
            <person name="Chen X."/>
        </authorList>
    </citation>
    <scope>NUCLEOTIDE SEQUENCE [LARGE SCALE GENOMIC DNA]</scope>
    <source>
        <strain evidence="12 13">NB097-1</strain>
    </source>
</reference>
<keyword evidence="13" id="KW-1185">Reference proteome</keyword>
<evidence type="ECO:0000256" key="4">
    <source>
        <dbReference type="ARBA" id="ARBA00013185"/>
    </source>
</evidence>
<evidence type="ECO:0000256" key="5">
    <source>
        <dbReference type="ARBA" id="ARBA00014165"/>
    </source>
</evidence>
<proteinExistence type="inferred from homology"/>
<dbReference type="AlphaFoldDB" id="A0A222GAY1"/>
<dbReference type="PIRSF" id="PIRSF005096">
    <property type="entry name" value="GALM"/>
    <property type="match status" value="1"/>
</dbReference>